<dbReference type="Proteomes" id="UP001141552">
    <property type="component" value="Unassembled WGS sequence"/>
</dbReference>
<organism evidence="3 4">
    <name type="scientific">Turnera subulata</name>
    <dbReference type="NCBI Taxonomy" id="218843"/>
    <lineage>
        <taxon>Eukaryota</taxon>
        <taxon>Viridiplantae</taxon>
        <taxon>Streptophyta</taxon>
        <taxon>Embryophyta</taxon>
        <taxon>Tracheophyta</taxon>
        <taxon>Spermatophyta</taxon>
        <taxon>Magnoliopsida</taxon>
        <taxon>eudicotyledons</taxon>
        <taxon>Gunneridae</taxon>
        <taxon>Pentapetalae</taxon>
        <taxon>rosids</taxon>
        <taxon>fabids</taxon>
        <taxon>Malpighiales</taxon>
        <taxon>Passifloraceae</taxon>
        <taxon>Turnera</taxon>
    </lineage>
</organism>
<evidence type="ECO:0000256" key="1">
    <source>
        <dbReference type="ARBA" id="ARBA00038242"/>
    </source>
</evidence>
<dbReference type="PANTHER" id="PTHR31338:SF16">
    <property type="entry name" value="POLYKETIDE CYCLASE_DEHYDRASE AND LIPID TRANSPORT SUPERFAMILY PROTEIN"/>
    <property type="match status" value="1"/>
</dbReference>
<dbReference type="SMART" id="SM01037">
    <property type="entry name" value="Bet_v_1"/>
    <property type="match status" value="1"/>
</dbReference>
<dbReference type="InterPro" id="IPR052006">
    <property type="entry name" value="MLP-like"/>
</dbReference>
<feature type="domain" description="Bet v I/Major latex protein" evidence="2">
    <location>
        <begin position="2"/>
        <end position="147"/>
    </location>
</feature>
<sequence>MAQLAKVETKVPLKGSSDQFFTFFRNNIPNLHQMFPQNVQSVEVVGGGEVKTGSVLHAKYSLAGSPVMSAKIKIEALDDARKSMSVVVLEGDLFQLYKTFKVKMEVSAGQAKWSIEFEKANENAPHPSPYLDLITKVCKGLDAHLSV</sequence>
<dbReference type="Pfam" id="PF00407">
    <property type="entry name" value="Bet_v_1"/>
    <property type="match status" value="1"/>
</dbReference>
<reference evidence="3" key="1">
    <citation type="submission" date="2022-02" db="EMBL/GenBank/DDBJ databases">
        <authorList>
            <person name="Henning P.M."/>
            <person name="McCubbin A.G."/>
            <person name="Shore J.S."/>
        </authorList>
    </citation>
    <scope>NUCLEOTIDE SEQUENCE</scope>
    <source>
        <strain evidence="3">F60SS</strain>
        <tissue evidence="3">Leaves</tissue>
    </source>
</reference>
<dbReference type="Gene3D" id="3.30.530.20">
    <property type="match status" value="1"/>
</dbReference>
<evidence type="ECO:0000259" key="2">
    <source>
        <dbReference type="SMART" id="SM01037"/>
    </source>
</evidence>
<dbReference type="AlphaFoldDB" id="A0A9Q0GDR1"/>
<comment type="caution">
    <text evidence="3">The sequence shown here is derived from an EMBL/GenBank/DDBJ whole genome shotgun (WGS) entry which is preliminary data.</text>
</comment>
<dbReference type="InterPro" id="IPR000916">
    <property type="entry name" value="Bet_v_I/MLP"/>
</dbReference>
<reference evidence="3" key="2">
    <citation type="journal article" date="2023" name="Plants (Basel)">
        <title>Annotation of the Turnera subulata (Passifloraceae) Draft Genome Reveals the S-Locus Evolved after the Divergence of Turneroideae from Passifloroideae in a Stepwise Manner.</title>
        <authorList>
            <person name="Henning P.M."/>
            <person name="Roalson E.H."/>
            <person name="Mir W."/>
            <person name="McCubbin A.G."/>
            <person name="Shore J.S."/>
        </authorList>
    </citation>
    <scope>NUCLEOTIDE SEQUENCE</scope>
    <source>
        <strain evidence="3">F60SS</strain>
    </source>
</reference>
<dbReference type="EMBL" id="JAKUCV010000928">
    <property type="protein sequence ID" value="KAJ4848329.1"/>
    <property type="molecule type" value="Genomic_DNA"/>
</dbReference>
<dbReference type="GO" id="GO:0006952">
    <property type="term" value="P:defense response"/>
    <property type="evidence" value="ECO:0007669"/>
    <property type="project" value="InterPro"/>
</dbReference>
<name>A0A9Q0GDR1_9ROSI</name>
<accession>A0A9Q0GDR1</accession>
<evidence type="ECO:0000313" key="3">
    <source>
        <dbReference type="EMBL" id="KAJ4848329.1"/>
    </source>
</evidence>
<dbReference type="PANTHER" id="PTHR31338">
    <property type="entry name" value="POLYKETIDE CYCLASE/DEHYDRASE AND LIPID TRANSPORT SUPERFAMILY PROTEIN"/>
    <property type="match status" value="1"/>
</dbReference>
<dbReference type="InterPro" id="IPR023393">
    <property type="entry name" value="START-like_dom_sf"/>
</dbReference>
<evidence type="ECO:0000313" key="4">
    <source>
        <dbReference type="Proteomes" id="UP001141552"/>
    </source>
</evidence>
<proteinExistence type="inferred from homology"/>
<gene>
    <name evidence="3" type="ORF">Tsubulata_003726</name>
</gene>
<dbReference type="SUPFAM" id="SSF55961">
    <property type="entry name" value="Bet v1-like"/>
    <property type="match status" value="1"/>
</dbReference>
<protein>
    <recommendedName>
        <fullName evidence="2">Bet v I/Major latex protein domain-containing protein</fullName>
    </recommendedName>
</protein>
<keyword evidence="4" id="KW-1185">Reference proteome</keyword>
<dbReference type="OrthoDB" id="1567931at2759"/>
<comment type="similarity">
    <text evidence="1">Belongs to the MLP family.</text>
</comment>